<accession>A0AAV4R9J1</accession>
<dbReference type="EMBL" id="BPLQ01005902">
    <property type="protein sequence ID" value="GIY18375.1"/>
    <property type="molecule type" value="Genomic_DNA"/>
</dbReference>
<feature type="region of interest" description="Disordered" evidence="3">
    <location>
        <begin position="230"/>
        <end position="263"/>
    </location>
</feature>
<sequence>MEPRGKAVPRGTATSPESAMASELFDQFVSAATFKSVLHANRQLCELLRLKPTSVTNFYPRLKAKLHSWRAASLWTKLDKRASHKCYNRGKACPNTRVLIIGAGPCGLRAAIEAQLLGAKVVVLEKRDRFSRNNVLHLWPFVIHDLRNLGAKKFFGKFCAGSIDHISIRQLQIILLKVALLLGVEVHENVGFESLIEPPEDQHERRKQAKELREHCPLLVGTLWKTNKNKNNKIQKRRTLEERRQMSMSRKSKLSSEELEERKKKRKLYMKNYRAKQSKQDRAYRLQQMRQHASEIRATETKQAREARLQQVSQHAAEIRDTESEQDRAYRLQLMRQHAVEIRAKESEPDREARLQQVSQHAAEIRDTESEQDRAYRLQLMRQHAVEIRAKESEPDREARLQQVSQHAAEIRDTEAEQDRAYRLQQMRQHAVEIRAKESEQDREAYRFAASESACS</sequence>
<dbReference type="PANTHER" id="PTHR23167:SF46">
    <property type="entry name" value="EPS15 HOMOLOGY DOMAIN CONTAINING PROTEIN-BINDING PROTEIN 1, ISOFORM F"/>
    <property type="match status" value="1"/>
</dbReference>
<dbReference type="InterPro" id="IPR050540">
    <property type="entry name" value="F-actin_Monoox_Mical"/>
</dbReference>
<dbReference type="PANTHER" id="PTHR23167">
    <property type="entry name" value="CALPONIN HOMOLOGY DOMAIN-CONTAINING PROTEIN DDB_G0272472-RELATED"/>
    <property type="match status" value="1"/>
</dbReference>
<feature type="domain" description="STPR" evidence="5">
    <location>
        <begin position="281"/>
        <end position="354"/>
    </location>
</feature>
<protein>
    <submittedName>
        <fullName evidence="6">[F-actin]-monooxygenase MICAL3</fullName>
    </submittedName>
</protein>
<feature type="compositionally biased region" description="Basic and acidic residues" evidence="3">
    <location>
        <begin position="435"/>
        <end position="446"/>
    </location>
</feature>
<feature type="region of interest" description="Disordered" evidence="3">
    <location>
        <begin position="343"/>
        <end position="371"/>
    </location>
</feature>
<gene>
    <name evidence="6" type="primary">MICAL3</name>
    <name evidence="6" type="ORF">CDAR_410311</name>
</gene>
<dbReference type="Pfam" id="PF21107">
    <property type="entry name" value="STPRs"/>
    <property type="match status" value="2"/>
</dbReference>
<proteinExistence type="predicted"/>
<dbReference type="Pfam" id="PF00890">
    <property type="entry name" value="FAD_binding_2"/>
    <property type="match status" value="1"/>
</dbReference>
<dbReference type="AlphaFoldDB" id="A0AAV4R9J1"/>
<evidence type="ECO:0000259" key="4">
    <source>
        <dbReference type="Pfam" id="PF00890"/>
    </source>
</evidence>
<feature type="compositionally biased region" description="Basic and acidic residues" evidence="3">
    <location>
        <begin position="343"/>
        <end position="354"/>
    </location>
</feature>
<dbReference type="InterPro" id="IPR003953">
    <property type="entry name" value="FAD-dep_OxRdtase_2_FAD-bd"/>
</dbReference>
<feature type="domain" description="STPR" evidence="5">
    <location>
        <begin position="373"/>
        <end position="445"/>
    </location>
</feature>
<keyword evidence="7" id="KW-1185">Reference proteome</keyword>
<name>A0AAV4R9J1_9ARAC</name>
<evidence type="ECO:0000313" key="6">
    <source>
        <dbReference type="EMBL" id="GIY18375.1"/>
    </source>
</evidence>
<dbReference type="GO" id="GO:0016491">
    <property type="term" value="F:oxidoreductase activity"/>
    <property type="evidence" value="ECO:0007669"/>
    <property type="project" value="UniProtKB-KW"/>
</dbReference>
<evidence type="ECO:0000256" key="1">
    <source>
        <dbReference type="ARBA" id="ARBA00022630"/>
    </source>
</evidence>
<evidence type="ECO:0000259" key="5">
    <source>
        <dbReference type="Pfam" id="PF21107"/>
    </source>
</evidence>
<reference evidence="6 7" key="1">
    <citation type="submission" date="2021-06" db="EMBL/GenBank/DDBJ databases">
        <title>Caerostris darwini draft genome.</title>
        <authorList>
            <person name="Kono N."/>
            <person name="Arakawa K."/>
        </authorList>
    </citation>
    <scope>NUCLEOTIDE SEQUENCE [LARGE SCALE GENOMIC DNA]</scope>
</reference>
<evidence type="ECO:0000256" key="3">
    <source>
        <dbReference type="SAM" id="MobiDB-lite"/>
    </source>
</evidence>
<organism evidence="6 7">
    <name type="scientific">Caerostris darwini</name>
    <dbReference type="NCBI Taxonomy" id="1538125"/>
    <lineage>
        <taxon>Eukaryota</taxon>
        <taxon>Metazoa</taxon>
        <taxon>Ecdysozoa</taxon>
        <taxon>Arthropoda</taxon>
        <taxon>Chelicerata</taxon>
        <taxon>Arachnida</taxon>
        <taxon>Araneae</taxon>
        <taxon>Araneomorphae</taxon>
        <taxon>Entelegynae</taxon>
        <taxon>Araneoidea</taxon>
        <taxon>Araneidae</taxon>
        <taxon>Caerostris</taxon>
    </lineage>
</organism>
<comment type="caution">
    <text evidence="6">The sequence shown here is derived from an EMBL/GenBank/DDBJ whole genome shotgun (WGS) entry which is preliminary data.</text>
</comment>
<evidence type="ECO:0000256" key="2">
    <source>
        <dbReference type="ARBA" id="ARBA00023002"/>
    </source>
</evidence>
<dbReference type="Proteomes" id="UP001054837">
    <property type="component" value="Unassembled WGS sequence"/>
</dbReference>
<dbReference type="InterPro" id="IPR048998">
    <property type="entry name" value="STPR"/>
</dbReference>
<evidence type="ECO:0000313" key="7">
    <source>
        <dbReference type="Proteomes" id="UP001054837"/>
    </source>
</evidence>
<dbReference type="SUPFAM" id="SSF51905">
    <property type="entry name" value="FAD/NAD(P)-binding domain"/>
    <property type="match status" value="1"/>
</dbReference>
<keyword evidence="1" id="KW-0285">Flavoprotein</keyword>
<dbReference type="InterPro" id="IPR036188">
    <property type="entry name" value="FAD/NAD-bd_sf"/>
</dbReference>
<feature type="region of interest" description="Disordered" evidence="3">
    <location>
        <begin position="435"/>
        <end position="456"/>
    </location>
</feature>
<feature type="domain" description="FAD-dependent oxidoreductase 2 FAD-binding" evidence="4">
    <location>
        <begin position="98"/>
        <end position="131"/>
    </location>
</feature>
<dbReference type="Gene3D" id="3.50.50.60">
    <property type="entry name" value="FAD/NAD(P)-binding domain"/>
    <property type="match status" value="1"/>
</dbReference>
<keyword evidence="2" id="KW-0560">Oxidoreductase</keyword>